<proteinExistence type="predicted"/>
<organism evidence="1 2">
    <name type="scientific">Marinomonas foliarum</name>
    <dbReference type="NCBI Taxonomy" id="491950"/>
    <lineage>
        <taxon>Bacteria</taxon>
        <taxon>Pseudomonadati</taxon>
        <taxon>Pseudomonadota</taxon>
        <taxon>Gammaproteobacteria</taxon>
        <taxon>Oceanospirillales</taxon>
        <taxon>Oceanospirillaceae</taxon>
        <taxon>Marinomonas</taxon>
    </lineage>
</organism>
<gene>
    <name evidence="1" type="ORF">DFP77_14211</name>
</gene>
<dbReference type="AlphaFoldDB" id="A0A368ZNH2"/>
<evidence type="ECO:0000313" key="2">
    <source>
        <dbReference type="Proteomes" id="UP000253506"/>
    </source>
</evidence>
<protein>
    <submittedName>
        <fullName evidence="1">Uncharacterized protein (TIGR02646 family)</fullName>
    </submittedName>
</protein>
<dbReference type="OrthoDB" id="8617719at2"/>
<dbReference type="Proteomes" id="UP000253506">
    <property type="component" value="Unassembled WGS sequence"/>
</dbReference>
<name>A0A368ZNH2_9GAMM</name>
<evidence type="ECO:0000313" key="1">
    <source>
        <dbReference type="EMBL" id="RCW94918.1"/>
    </source>
</evidence>
<accession>A0A368ZNH2</accession>
<dbReference type="RefSeq" id="WP_114413462.1">
    <property type="nucleotide sequence ID" value="NZ_QPJQ01000042.1"/>
</dbReference>
<dbReference type="EMBL" id="QPJQ01000042">
    <property type="protein sequence ID" value="RCW94918.1"/>
    <property type="molecule type" value="Genomic_DNA"/>
</dbReference>
<reference evidence="1 2" key="1">
    <citation type="submission" date="2018-07" db="EMBL/GenBank/DDBJ databases">
        <title>Genomic Encyclopedia of Type Strains, Phase III (KMG-III): the genomes of soil and plant-associated and newly described type strains.</title>
        <authorList>
            <person name="Whitman W."/>
        </authorList>
    </citation>
    <scope>NUCLEOTIDE SEQUENCE [LARGE SCALE GENOMIC DNA]</scope>
    <source>
        <strain evidence="1 2">CECT 7731</strain>
    </source>
</reference>
<comment type="caution">
    <text evidence="1">The sequence shown here is derived from an EMBL/GenBank/DDBJ whole genome shotgun (WGS) entry which is preliminary data.</text>
</comment>
<sequence length="211" mass="23564">MKEIIKRLGFEPEIIKKWKKHNPIGQYSDLGEVEREAIRSACSSEQYYLCAYCCKKISGSTKDTMNEHVEARRIAPQRSLDFSNIVASCRTFKQCDDAHGSQPLPFSPLVKACESELSFTLSGKIIGLTDRAKEAIKILNLGDELTGNRSLIEQRKQLVTSLLLCNGVDPEDGIEDNEILKMLIQDLSTPKDGELEAFSPAAISVLKQWVS</sequence>